<name>A0A7S1B268_NOCSC</name>
<feature type="compositionally biased region" description="Basic and acidic residues" evidence="1">
    <location>
        <begin position="314"/>
        <end position="325"/>
    </location>
</feature>
<dbReference type="EMBL" id="HBFQ01065775">
    <property type="protein sequence ID" value="CAD8872362.1"/>
    <property type="molecule type" value="Transcribed_RNA"/>
</dbReference>
<organism evidence="2">
    <name type="scientific">Noctiluca scintillans</name>
    <name type="common">Sea sparkle</name>
    <name type="synonym">Red tide dinoflagellate</name>
    <dbReference type="NCBI Taxonomy" id="2966"/>
    <lineage>
        <taxon>Eukaryota</taxon>
        <taxon>Sar</taxon>
        <taxon>Alveolata</taxon>
        <taxon>Dinophyceae</taxon>
        <taxon>Noctilucales</taxon>
        <taxon>Noctilucaceae</taxon>
        <taxon>Noctiluca</taxon>
    </lineage>
</organism>
<dbReference type="GO" id="GO:0019901">
    <property type="term" value="F:protein kinase binding"/>
    <property type="evidence" value="ECO:0007669"/>
    <property type="project" value="InterPro"/>
</dbReference>
<dbReference type="Gene3D" id="1.10.472.10">
    <property type="entry name" value="Cyclin-like"/>
    <property type="match status" value="1"/>
</dbReference>
<dbReference type="SUPFAM" id="SSF47954">
    <property type="entry name" value="Cyclin-like"/>
    <property type="match status" value="1"/>
</dbReference>
<feature type="region of interest" description="Disordered" evidence="1">
    <location>
        <begin position="306"/>
        <end position="325"/>
    </location>
</feature>
<feature type="region of interest" description="Disordered" evidence="1">
    <location>
        <begin position="1"/>
        <end position="20"/>
    </location>
</feature>
<dbReference type="Pfam" id="PF08613">
    <property type="entry name" value="Cyclin"/>
    <property type="match status" value="1"/>
</dbReference>
<proteinExistence type="predicted"/>
<dbReference type="PANTHER" id="PTHR15615">
    <property type="match status" value="1"/>
</dbReference>
<protein>
    <recommendedName>
        <fullName evidence="3">Cyclin</fullName>
    </recommendedName>
</protein>
<feature type="compositionally biased region" description="Acidic residues" evidence="1">
    <location>
        <begin position="94"/>
        <end position="106"/>
    </location>
</feature>
<gene>
    <name evidence="2" type="ORF">NSCI0253_LOCUS46719</name>
</gene>
<dbReference type="CDD" id="cd20558">
    <property type="entry name" value="CYCLIN_ScPCL7-like"/>
    <property type="match status" value="1"/>
</dbReference>
<reference evidence="2" key="1">
    <citation type="submission" date="2021-01" db="EMBL/GenBank/DDBJ databases">
        <authorList>
            <person name="Corre E."/>
            <person name="Pelletier E."/>
            <person name="Niang G."/>
            <person name="Scheremetjew M."/>
            <person name="Finn R."/>
            <person name="Kale V."/>
            <person name="Holt S."/>
            <person name="Cochrane G."/>
            <person name="Meng A."/>
            <person name="Brown T."/>
            <person name="Cohen L."/>
        </authorList>
    </citation>
    <scope>NUCLEOTIDE SEQUENCE</scope>
</reference>
<evidence type="ECO:0008006" key="3">
    <source>
        <dbReference type="Google" id="ProtNLM"/>
    </source>
</evidence>
<evidence type="ECO:0000256" key="1">
    <source>
        <dbReference type="SAM" id="MobiDB-lite"/>
    </source>
</evidence>
<accession>A0A7S1B268</accession>
<dbReference type="PANTHER" id="PTHR15615:SF108">
    <property type="entry name" value="PROTEIN CNPPD1"/>
    <property type="match status" value="1"/>
</dbReference>
<dbReference type="InterPro" id="IPR013922">
    <property type="entry name" value="Cyclin_PHO80-like"/>
</dbReference>
<dbReference type="AlphaFoldDB" id="A0A7S1B268"/>
<feature type="compositionally biased region" description="Low complexity" evidence="1">
    <location>
        <begin position="57"/>
        <end position="74"/>
    </location>
</feature>
<feature type="region of interest" description="Disordered" evidence="1">
    <location>
        <begin position="57"/>
        <end position="127"/>
    </location>
</feature>
<sequence length="325" mass="35194">MSPTSRAVCRRATAPESDERLSSCGERWLNRIPSGTATVADIDSPLGGTVMLTCAARGGSRNRASSDSSASTVDSPRESFGASASVPCATDVGDGSDPESTEDLDGEGNRMEDTEFDDVPDGTQAVPLTPECRVSTLEFPRGERLSMSLVCILTHLVSLGCRPHAATCFHAVRLSPVSIQEYLHRIVTWFPCSDECLVLGLVYIDRIVKWHPGFVVSGLNIHRLLVTSIMLAVKFSEDVFFSNAHYAKVAGLSVSELNKLEQRFVQLLHWRLHVLPEEFHHYFCMLAAAAKGNVLKGASVAPDVGSLSSSCSRSRGDVVRDTVPE</sequence>
<dbReference type="InterPro" id="IPR036915">
    <property type="entry name" value="Cyclin-like_sf"/>
</dbReference>
<evidence type="ECO:0000313" key="2">
    <source>
        <dbReference type="EMBL" id="CAD8872362.1"/>
    </source>
</evidence>